<evidence type="ECO:0000313" key="3">
    <source>
        <dbReference type="Proteomes" id="UP001589536"/>
    </source>
</evidence>
<evidence type="ECO:0000313" key="2">
    <source>
        <dbReference type="EMBL" id="MFB9714353.1"/>
    </source>
</evidence>
<name>A0ABV5UP96_9MICC</name>
<dbReference type="Pfam" id="PF12728">
    <property type="entry name" value="HTH_17"/>
    <property type="match status" value="1"/>
</dbReference>
<gene>
    <name evidence="2" type="ORF">ACFFPI_09480</name>
</gene>
<sequence length="76" mass="8111">MTVDQAAAELNVSENQIRSLLRTGELRGIRVGGRGVWRIGTADLESYIEDAYTKTAARIASGDIEDLAEDTGGDNG</sequence>
<proteinExistence type="predicted"/>
<dbReference type="RefSeq" id="WP_376954149.1">
    <property type="nucleotide sequence ID" value="NZ_JBHMBH010000019.1"/>
</dbReference>
<dbReference type="NCBIfam" id="TIGR01764">
    <property type="entry name" value="excise"/>
    <property type="match status" value="1"/>
</dbReference>
<accession>A0ABV5UP96</accession>
<keyword evidence="3" id="KW-1185">Reference proteome</keyword>
<dbReference type="InterPro" id="IPR041657">
    <property type="entry name" value="HTH_17"/>
</dbReference>
<comment type="caution">
    <text evidence="2">The sequence shown here is derived from an EMBL/GenBank/DDBJ whole genome shotgun (WGS) entry which is preliminary data.</text>
</comment>
<organism evidence="2 3">
    <name type="scientific">Arthrobacter methylotrophus</name>
    <dbReference type="NCBI Taxonomy" id="121291"/>
    <lineage>
        <taxon>Bacteria</taxon>
        <taxon>Bacillati</taxon>
        <taxon>Actinomycetota</taxon>
        <taxon>Actinomycetes</taxon>
        <taxon>Micrococcales</taxon>
        <taxon>Micrococcaceae</taxon>
        <taxon>Arthrobacter</taxon>
    </lineage>
</organism>
<reference evidence="2 3" key="1">
    <citation type="submission" date="2024-09" db="EMBL/GenBank/DDBJ databases">
        <authorList>
            <person name="Sun Q."/>
            <person name="Mori K."/>
        </authorList>
    </citation>
    <scope>NUCLEOTIDE SEQUENCE [LARGE SCALE GENOMIC DNA]</scope>
    <source>
        <strain evidence="2 3">JCM 13519</strain>
    </source>
</reference>
<dbReference type="InterPro" id="IPR009061">
    <property type="entry name" value="DNA-bd_dom_put_sf"/>
</dbReference>
<dbReference type="EMBL" id="JBHMBH010000019">
    <property type="protein sequence ID" value="MFB9714353.1"/>
    <property type="molecule type" value="Genomic_DNA"/>
</dbReference>
<dbReference type="SUPFAM" id="SSF46955">
    <property type="entry name" value="Putative DNA-binding domain"/>
    <property type="match status" value="1"/>
</dbReference>
<dbReference type="Proteomes" id="UP001589536">
    <property type="component" value="Unassembled WGS sequence"/>
</dbReference>
<feature type="domain" description="Helix-turn-helix" evidence="1">
    <location>
        <begin position="1"/>
        <end position="50"/>
    </location>
</feature>
<evidence type="ECO:0000259" key="1">
    <source>
        <dbReference type="Pfam" id="PF12728"/>
    </source>
</evidence>
<protein>
    <submittedName>
        <fullName evidence="2">Helix-turn-helix domain-containing protein</fullName>
    </submittedName>
</protein>
<dbReference type="InterPro" id="IPR010093">
    <property type="entry name" value="SinI_DNA-bd"/>
</dbReference>